<feature type="region of interest" description="Disordered" evidence="1">
    <location>
        <begin position="24"/>
        <end position="80"/>
    </location>
</feature>
<evidence type="ECO:0000256" key="1">
    <source>
        <dbReference type="SAM" id="MobiDB-lite"/>
    </source>
</evidence>
<comment type="caution">
    <text evidence="2">The sequence shown here is derived from an EMBL/GenBank/DDBJ whole genome shotgun (WGS) entry which is preliminary data.</text>
</comment>
<evidence type="ECO:0000313" key="2">
    <source>
        <dbReference type="EMBL" id="RXK35173.1"/>
    </source>
</evidence>
<feature type="compositionally biased region" description="Low complexity" evidence="1">
    <location>
        <begin position="24"/>
        <end position="44"/>
    </location>
</feature>
<sequence length="317" mass="36626">MTPSISTPFSRISTRIFLCQSPRSLSTFPPTSSSTKHSPKPSLLTNSSIPHIPFPRVSRRRKYSTSKPYQEQRTNVKSEKEHPNIIIHEIPNTALISDVMRQLRERRILTDDHPVKITPPPPSYPRRFHTTQSWHLSFPSSGKASFILQRIRSSRLPLFPYSITTFSNPSQGRVTDRPFSHHLAQFTPRDPEAWTGFMVMRDTERDVPGYTSRKIIVDGEEWFEWGKRASGRRIVLKGLPGEISISRIEKLVEGCKLDKSEKENIRRLPLTPRSKYSTFCLTMDSVSEAWLLARKLHLRYYQPLKQGDRCLVRAEVC</sequence>
<keyword evidence="3" id="KW-1185">Reference proteome</keyword>
<organism evidence="2 3">
    <name type="scientific">Tremella mesenterica</name>
    <name type="common">Jelly fungus</name>
    <dbReference type="NCBI Taxonomy" id="5217"/>
    <lineage>
        <taxon>Eukaryota</taxon>
        <taxon>Fungi</taxon>
        <taxon>Dikarya</taxon>
        <taxon>Basidiomycota</taxon>
        <taxon>Agaricomycotina</taxon>
        <taxon>Tremellomycetes</taxon>
        <taxon>Tremellales</taxon>
        <taxon>Tremellaceae</taxon>
        <taxon>Tremella</taxon>
    </lineage>
</organism>
<proteinExistence type="predicted"/>
<dbReference type="AlphaFoldDB" id="A0A4Q1BFQ6"/>
<name>A0A4Q1BFQ6_TREME</name>
<dbReference type="Proteomes" id="UP000289152">
    <property type="component" value="Unassembled WGS sequence"/>
</dbReference>
<dbReference type="InParanoid" id="A0A4Q1BFQ6"/>
<dbReference type="EMBL" id="SDIL01000154">
    <property type="protein sequence ID" value="RXK35173.1"/>
    <property type="molecule type" value="Genomic_DNA"/>
</dbReference>
<protein>
    <submittedName>
        <fullName evidence="2">Uncharacterized protein</fullName>
    </submittedName>
</protein>
<dbReference type="VEuPathDB" id="FungiDB:TREMEDRAFT_41245"/>
<gene>
    <name evidence="2" type="ORF">M231_07585</name>
</gene>
<dbReference type="OrthoDB" id="5541797at2759"/>
<evidence type="ECO:0000313" key="3">
    <source>
        <dbReference type="Proteomes" id="UP000289152"/>
    </source>
</evidence>
<accession>A0A4Q1BFQ6</accession>
<reference evidence="2 3" key="1">
    <citation type="submission" date="2016-06" db="EMBL/GenBank/DDBJ databases">
        <title>Evolution of pathogenesis and genome organization in the Tremellales.</title>
        <authorList>
            <person name="Cuomo C."/>
            <person name="Litvintseva A."/>
            <person name="Heitman J."/>
            <person name="Chen Y."/>
            <person name="Sun S."/>
            <person name="Springer D."/>
            <person name="Dromer F."/>
            <person name="Young S."/>
            <person name="Zeng Q."/>
            <person name="Chapman S."/>
            <person name="Gujja S."/>
            <person name="Saif S."/>
            <person name="Birren B."/>
        </authorList>
    </citation>
    <scope>NUCLEOTIDE SEQUENCE [LARGE SCALE GENOMIC DNA]</scope>
    <source>
        <strain evidence="2 3">ATCC 28783</strain>
    </source>
</reference>